<name>A0A8J6H946_TENMO</name>
<sequence length="229" mass="26662">MSYTSVKIEPLGKENFDTWKIQIEALLIKNDSWKYVNGTIPKPKEPPEAVTTWESNDAKARSDLILTICPSELKQIKNCPTSKDIWNKLHSVYQSQGPARKAMLLKTLILLKMKNGEDMRDHIRNFFDVVDKLEEMELCIINDLLAILLLYSIPDEYENFRIAIETQEKLPQLEALKIKLLEEYEARKRNSKENVSDAMFISKNPDRNSSNQKIQKRNPQNQPERQKSL</sequence>
<proteinExistence type="predicted"/>
<gene>
    <name evidence="2" type="ORF">GEV33_013268</name>
</gene>
<reference evidence="2" key="2">
    <citation type="submission" date="2021-08" db="EMBL/GenBank/DDBJ databases">
        <authorList>
            <person name="Eriksson T."/>
        </authorList>
    </citation>
    <scope>NUCLEOTIDE SEQUENCE</scope>
    <source>
        <strain evidence="2">Stoneville</strain>
        <tissue evidence="2">Whole head</tissue>
    </source>
</reference>
<evidence type="ECO:0000256" key="1">
    <source>
        <dbReference type="SAM" id="MobiDB-lite"/>
    </source>
</evidence>
<reference evidence="2" key="1">
    <citation type="journal article" date="2020" name="J Insects Food Feed">
        <title>The yellow mealworm (Tenebrio molitor) genome: a resource for the emerging insects as food and feed industry.</title>
        <authorList>
            <person name="Eriksson T."/>
            <person name="Andere A."/>
            <person name="Kelstrup H."/>
            <person name="Emery V."/>
            <person name="Picard C."/>
        </authorList>
    </citation>
    <scope>NUCLEOTIDE SEQUENCE</scope>
    <source>
        <strain evidence="2">Stoneville</strain>
        <tissue evidence="2">Whole head</tissue>
    </source>
</reference>
<dbReference type="Proteomes" id="UP000719412">
    <property type="component" value="Unassembled WGS sequence"/>
</dbReference>
<evidence type="ECO:0008006" key="4">
    <source>
        <dbReference type="Google" id="ProtNLM"/>
    </source>
</evidence>
<evidence type="ECO:0000313" key="3">
    <source>
        <dbReference type="Proteomes" id="UP000719412"/>
    </source>
</evidence>
<dbReference type="Pfam" id="PF14223">
    <property type="entry name" value="Retrotran_gag_2"/>
    <property type="match status" value="1"/>
</dbReference>
<evidence type="ECO:0000313" key="2">
    <source>
        <dbReference type="EMBL" id="KAH0809523.1"/>
    </source>
</evidence>
<organism evidence="2 3">
    <name type="scientific">Tenebrio molitor</name>
    <name type="common">Yellow mealworm beetle</name>
    <dbReference type="NCBI Taxonomy" id="7067"/>
    <lineage>
        <taxon>Eukaryota</taxon>
        <taxon>Metazoa</taxon>
        <taxon>Ecdysozoa</taxon>
        <taxon>Arthropoda</taxon>
        <taxon>Hexapoda</taxon>
        <taxon>Insecta</taxon>
        <taxon>Pterygota</taxon>
        <taxon>Neoptera</taxon>
        <taxon>Endopterygota</taxon>
        <taxon>Coleoptera</taxon>
        <taxon>Polyphaga</taxon>
        <taxon>Cucujiformia</taxon>
        <taxon>Tenebrionidae</taxon>
        <taxon>Tenebrio</taxon>
    </lineage>
</organism>
<accession>A0A8J6H946</accession>
<protein>
    <recommendedName>
        <fullName evidence="4">Retrovirus-related Pol polyprotein from transposon TNT 1-94</fullName>
    </recommendedName>
</protein>
<dbReference type="AlphaFoldDB" id="A0A8J6H946"/>
<dbReference type="PANTHER" id="PTHR47481">
    <property type="match status" value="1"/>
</dbReference>
<dbReference type="PANTHER" id="PTHR47481:SF7">
    <property type="entry name" value="CCHC-TYPE DOMAIN-CONTAINING PROTEIN"/>
    <property type="match status" value="1"/>
</dbReference>
<comment type="caution">
    <text evidence="2">The sequence shown here is derived from an EMBL/GenBank/DDBJ whole genome shotgun (WGS) entry which is preliminary data.</text>
</comment>
<feature type="region of interest" description="Disordered" evidence="1">
    <location>
        <begin position="188"/>
        <end position="229"/>
    </location>
</feature>
<feature type="compositionally biased region" description="Polar residues" evidence="1">
    <location>
        <begin position="207"/>
        <end position="223"/>
    </location>
</feature>
<keyword evidence="3" id="KW-1185">Reference proteome</keyword>
<dbReference type="EMBL" id="JABDTM020028084">
    <property type="protein sequence ID" value="KAH0809523.1"/>
    <property type="molecule type" value="Genomic_DNA"/>
</dbReference>